<name>A0ABX1N3A1_9RHOO</name>
<sequence>MNGAALPDQLAWRAAAANRVELFQALDPGSRIGLIARSAPAQMLVWEAGASGTDVQLAPFPGYGNSGVDILLTANDEAMPEIVEATEGPLFEVLRAGIRSGAVVCYILRRRCDLEARGYDELLEALGFAFMGACR</sequence>
<reference evidence="1" key="1">
    <citation type="submission" date="2019-12" db="EMBL/GenBank/DDBJ databases">
        <title>Comparative genomics gives insights into the taxonomy of the Azoarcus-Aromatoleum group and reveals separate origins of nif in the plant-associated Azoarcus and non-plant-associated Aromatoleum sub-groups.</title>
        <authorList>
            <person name="Lafos M."/>
            <person name="Maluk M."/>
            <person name="Batista M."/>
            <person name="Junghare M."/>
            <person name="Carmona M."/>
            <person name="Faoro H."/>
            <person name="Cruz L.M."/>
            <person name="Battistoni F."/>
            <person name="De Souza E."/>
            <person name="Pedrosa F."/>
            <person name="Chen W.-M."/>
            <person name="Poole P.S."/>
            <person name="Dixon R.A."/>
            <person name="James E.K."/>
        </authorList>
    </citation>
    <scope>NUCLEOTIDE SEQUENCE</scope>
    <source>
        <strain evidence="1">U120</strain>
    </source>
</reference>
<protein>
    <submittedName>
        <fullName evidence="1">Uncharacterized protein</fullName>
    </submittedName>
</protein>
<evidence type="ECO:0000313" key="1">
    <source>
        <dbReference type="EMBL" id="NMF93727.1"/>
    </source>
</evidence>
<dbReference type="RefSeq" id="WP_169198978.1">
    <property type="nucleotide sequence ID" value="NZ_WTVH02000010.1"/>
</dbReference>
<dbReference type="EMBL" id="WTVH01000017">
    <property type="protein sequence ID" value="NMF93727.1"/>
    <property type="molecule type" value="Genomic_DNA"/>
</dbReference>
<keyword evidence="2" id="KW-1185">Reference proteome</keyword>
<proteinExistence type="predicted"/>
<gene>
    <name evidence="1" type="ORF">GO608_10360</name>
</gene>
<comment type="caution">
    <text evidence="1">The sequence shown here is derived from an EMBL/GenBank/DDBJ whole genome shotgun (WGS) entry which is preliminary data.</text>
</comment>
<dbReference type="Proteomes" id="UP000601990">
    <property type="component" value="Unassembled WGS sequence"/>
</dbReference>
<evidence type="ECO:0000313" key="2">
    <source>
        <dbReference type="Proteomes" id="UP000601990"/>
    </source>
</evidence>
<organism evidence="1 2">
    <name type="scientific">Aromatoleum buckelii</name>
    <dbReference type="NCBI Taxonomy" id="200254"/>
    <lineage>
        <taxon>Bacteria</taxon>
        <taxon>Pseudomonadati</taxon>
        <taxon>Pseudomonadota</taxon>
        <taxon>Betaproteobacteria</taxon>
        <taxon>Rhodocyclales</taxon>
        <taxon>Rhodocyclaceae</taxon>
        <taxon>Aromatoleum</taxon>
    </lineage>
</organism>
<accession>A0ABX1N3A1</accession>